<keyword evidence="1" id="KW-0472">Membrane</keyword>
<feature type="transmembrane region" description="Helical" evidence="1">
    <location>
        <begin position="7"/>
        <end position="23"/>
    </location>
</feature>
<name>A0A0K2UJG6_LEPSM</name>
<dbReference type="AlphaFoldDB" id="A0A0K2UJG6"/>
<keyword evidence="1" id="KW-0812">Transmembrane</keyword>
<keyword evidence="1" id="KW-1133">Transmembrane helix</keyword>
<proteinExistence type="predicted"/>
<evidence type="ECO:0000256" key="1">
    <source>
        <dbReference type="SAM" id="Phobius"/>
    </source>
</evidence>
<dbReference type="EMBL" id="HACA01020844">
    <property type="protein sequence ID" value="CDW38205.1"/>
    <property type="molecule type" value="Transcribed_RNA"/>
</dbReference>
<evidence type="ECO:0000313" key="2">
    <source>
        <dbReference type="EMBL" id="CDW38205.1"/>
    </source>
</evidence>
<organism evidence="2">
    <name type="scientific">Lepeophtheirus salmonis</name>
    <name type="common">Salmon louse</name>
    <name type="synonym">Caligus salmonis</name>
    <dbReference type="NCBI Taxonomy" id="72036"/>
    <lineage>
        <taxon>Eukaryota</taxon>
        <taxon>Metazoa</taxon>
        <taxon>Ecdysozoa</taxon>
        <taxon>Arthropoda</taxon>
        <taxon>Crustacea</taxon>
        <taxon>Multicrustacea</taxon>
        <taxon>Hexanauplia</taxon>
        <taxon>Copepoda</taxon>
        <taxon>Siphonostomatoida</taxon>
        <taxon>Caligidae</taxon>
        <taxon>Lepeophtheirus</taxon>
    </lineage>
</organism>
<reference evidence="2" key="1">
    <citation type="submission" date="2014-05" db="EMBL/GenBank/DDBJ databases">
        <authorList>
            <person name="Chronopoulou M."/>
        </authorList>
    </citation>
    <scope>NUCLEOTIDE SEQUENCE</scope>
    <source>
        <tissue evidence="2">Whole organism</tissue>
    </source>
</reference>
<accession>A0A0K2UJG6</accession>
<sequence>MIKKRENLFTFVLIHINMYFYVIRNDRIK</sequence>
<protein>
    <submittedName>
        <fullName evidence="2">Uncharacterized protein</fullName>
    </submittedName>
</protein>